<comment type="caution">
    <text evidence="6">The sequence shown here is derived from an EMBL/GenBank/DDBJ whole genome shotgun (WGS) entry which is preliminary data.</text>
</comment>
<keyword evidence="3 4" id="KW-0418">Kinase</keyword>
<dbReference type="CDD" id="cd01428">
    <property type="entry name" value="ADK"/>
    <property type="match status" value="1"/>
</dbReference>
<dbReference type="SUPFAM" id="SSF52540">
    <property type="entry name" value="P-loop containing nucleoside triphosphate hydrolases"/>
    <property type="match status" value="1"/>
</dbReference>
<dbReference type="InterPro" id="IPR027417">
    <property type="entry name" value="P-loop_NTPase"/>
</dbReference>
<evidence type="ECO:0000256" key="4">
    <source>
        <dbReference type="RuleBase" id="RU003330"/>
    </source>
</evidence>
<feature type="compositionally biased region" description="Low complexity" evidence="5">
    <location>
        <begin position="97"/>
        <end position="127"/>
    </location>
</feature>
<name>A0A4Y9XXS4_9APHY</name>
<sequence>MPNKAPNPFLFVGLSLASFGAFYLLARHRATTYPASQQPRQHDNPLVPPLHPGALTMPILDKLSHALHLDKNKKDKKDKKAAEKASEPESSKPATEPPASTSANTEPAPSATAEPASATLEAAPATTDQPVPAMSAEEKTRVFDKSGVTVIFVLGGPGVGKGTQCANLVNDFGFCHLSGARSGSATPCVYLTDARHVAGDLLRAEQNREGSEYGEMIRTYIKEGQIVPMEVTIKLLENAMKAALAEGRSGEGWADGKGRFLIDGFPRKMDQAEKFDDEVCECSLVLFFTTTEEEMSKRLLKRGETSGREDDNAESIKKRLLVYQEKTMPVIEHYTKLHKVASIDASATIEEVHQKAKAIVEGVLSGAVSRNITA</sequence>
<comment type="similarity">
    <text evidence="4">Belongs to the adenylate kinase family.</text>
</comment>
<evidence type="ECO:0000256" key="2">
    <source>
        <dbReference type="ARBA" id="ARBA00022741"/>
    </source>
</evidence>
<dbReference type="Pfam" id="PF00406">
    <property type="entry name" value="ADK"/>
    <property type="match status" value="1"/>
</dbReference>
<evidence type="ECO:0000313" key="7">
    <source>
        <dbReference type="Proteomes" id="UP000298390"/>
    </source>
</evidence>
<evidence type="ECO:0000256" key="1">
    <source>
        <dbReference type="ARBA" id="ARBA00022679"/>
    </source>
</evidence>
<dbReference type="PROSITE" id="PS00113">
    <property type="entry name" value="ADENYLATE_KINASE"/>
    <property type="match status" value="1"/>
</dbReference>
<organism evidence="6 7">
    <name type="scientific">Rhodofomes roseus</name>
    <dbReference type="NCBI Taxonomy" id="34475"/>
    <lineage>
        <taxon>Eukaryota</taxon>
        <taxon>Fungi</taxon>
        <taxon>Dikarya</taxon>
        <taxon>Basidiomycota</taxon>
        <taxon>Agaricomycotina</taxon>
        <taxon>Agaricomycetes</taxon>
        <taxon>Polyporales</taxon>
        <taxon>Rhodofomes</taxon>
    </lineage>
</organism>
<evidence type="ECO:0000256" key="5">
    <source>
        <dbReference type="SAM" id="MobiDB-lite"/>
    </source>
</evidence>
<dbReference type="PRINTS" id="PR00094">
    <property type="entry name" value="ADENYLTKNASE"/>
</dbReference>
<evidence type="ECO:0000313" key="6">
    <source>
        <dbReference type="EMBL" id="TFY53951.1"/>
    </source>
</evidence>
<feature type="region of interest" description="Disordered" evidence="5">
    <location>
        <begin position="69"/>
        <end position="138"/>
    </location>
</feature>
<dbReference type="GO" id="GO:0006139">
    <property type="term" value="P:nucleobase-containing compound metabolic process"/>
    <property type="evidence" value="ECO:0007669"/>
    <property type="project" value="InterPro"/>
</dbReference>
<reference evidence="6 7" key="1">
    <citation type="submission" date="2019-01" db="EMBL/GenBank/DDBJ databases">
        <title>Genome sequencing of the rare red list fungi Fomitopsis rosea.</title>
        <authorList>
            <person name="Buettner E."/>
            <person name="Kellner H."/>
        </authorList>
    </citation>
    <scope>NUCLEOTIDE SEQUENCE [LARGE SCALE GENOMIC DNA]</scope>
    <source>
        <strain evidence="6 7">DSM 105464</strain>
    </source>
</reference>
<gene>
    <name evidence="6" type="ORF">EVJ58_g9154</name>
</gene>
<keyword evidence="1 4" id="KW-0808">Transferase</keyword>
<dbReference type="EMBL" id="SEKV01000756">
    <property type="protein sequence ID" value="TFY53951.1"/>
    <property type="molecule type" value="Genomic_DNA"/>
</dbReference>
<dbReference type="Proteomes" id="UP000298390">
    <property type="component" value="Unassembled WGS sequence"/>
</dbReference>
<evidence type="ECO:0008006" key="8">
    <source>
        <dbReference type="Google" id="ProtNLM"/>
    </source>
</evidence>
<dbReference type="GO" id="GO:0005524">
    <property type="term" value="F:ATP binding"/>
    <property type="evidence" value="ECO:0007669"/>
    <property type="project" value="InterPro"/>
</dbReference>
<dbReference type="Gene3D" id="3.40.50.300">
    <property type="entry name" value="P-loop containing nucleotide triphosphate hydrolases"/>
    <property type="match status" value="1"/>
</dbReference>
<keyword evidence="2" id="KW-0547">Nucleotide-binding</keyword>
<dbReference type="GO" id="GO:0019205">
    <property type="term" value="F:nucleobase-containing compound kinase activity"/>
    <property type="evidence" value="ECO:0007669"/>
    <property type="project" value="InterPro"/>
</dbReference>
<protein>
    <recommendedName>
        <fullName evidence="8">Adenylate kinase</fullName>
    </recommendedName>
</protein>
<dbReference type="STRING" id="34475.A0A4Y9XXS4"/>
<evidence type="ECO:0000256" key="3">
    <source>
        <dbReference type="ARBA" id="ARBA00022777"/>
    </source>
</evidence>
<proteinExistence type="inferred from homology"/>
<dbReference type="PANTHER" id="PTHR23359">
    <property type="entry name" value="NUCLEOTIDE KINASE"/>
    <property type="match status" value="1"/>
</dbReference>
<dbReference type="AlphaFoldDB" id="A0A4Y9XXS4"/>
<dbReference type="HAMAP" id="MF_00235">
    <property type="entry name" value="Adenylate_kinase_Adk"/>
    <property type="match status" value="1"/>
</dbReference>
<accession>A0A4Y9XXS4</accession>
<feature type="region of interest" description="Disordered" evidence="5">
    <location>
        <begin position="33"/>
        <end position="53"/>
    </location>
</feature>
<dbReference type="InterPro" id="IPR000850">
    <property type="entry name" value="Adenylat/UMP-CMP_kin"/>
</dbReference>
<feature type="compositionally biased region" description="Basic and acidic residues" evidence="5">
    <location>
        <begin position="69"/>
        <end position="90"/>
    </location>
</feature>
<dbReference type="InterPro" id="IPR033690">
    <property type="entry name" value="Adenylat_kinase_CS"/>
</dbReference>